<evidence type="ECO:0000256" key="1">
    <source>
        <dbReference type="SAM" id="Phobius"/>
    </source>
</evidence>
<evidence type="ECO:0000313" key="3">
    <source>
        <dbReference type="Proteomes" id="UP000218334"/>
    </source>
</evidence>
<keyword evidence="1" id="KW-1133">Transmembrane helix</keyword>
<gene>
    <name evidence="2" type="ORF">ARMSODRAFT_983559</name>
</gene>
<dbReference type="AlphaFoldDB" id="A0A2H3AIG8"/>
<protein>
    <submittedName>
        <fullName evidence="2">Uncharacterized protein</fullName>
    </submittedName>
</protein>
<dbReference type="EMBL" id="KZ293524">
    <property type="protein sequence ID" value="PBK58769.1"/>
    <property type="molecule type" value="Genomic_DNA"/>
</dbReference>
<accession>A0A2H3AIG8</accession>
<keyword evidence="1" id="KW-0472">Membrane</keyword>
<keyword evidence="1" id="KW-0812">Transmembrane</keyword>
<reference evidence="3" key="1">
    <citation type="journal article" date="2017" name="Nat. Ecol. Evol.">
        <title>Genome expansion and lineage-specific genetic innovations in the forest pathogenic fungi Armillaria.</title>
        <authorList>
            <person name="Sipos G."/>
            <person name="Prasanna A.N."/>
            <person name="Walter M.C."/>
            <person name="O'Connor E."/>
            <person name="Balint B."/>
            <person name="Krizsan K."/>
            <person name="Kiss B."/>
            <person name="Hess J."/>
            <person name="Varga T."/>
            <person name="Slot J."/>
            <person name="Riley R."/>
            <person name="Boka B."/>
            <person name="Rigling D."/>
            <person name="Barry K."/>
            <person name="Lee J."/>
            <person name="Mihaltcheva S."/>
            <person name="LaButti K."/>
            <person name="Lipzen A."/>
            <person name="Waldron R."/>
            <person name="Moloney N.M."/>
            <person name="Sperisen C."/>
            <person name="Kredics L."/>
            <person name="Vagvoelgyi C."/>
            <person name="Patrignani A."/>
            <person name="Fitzpatrick D."/>
            <person name="Nagy I."/>
            <person name="Doyle S."/>
            <person name="Anderson J.B."/>
            <person name="Grigoriev I.V."/>
            <person name="Gueldener U."/>
            <person name="Muensterkoetter M."/>
            <person name="Nagy L.G."/>
        </authorList>
    </citation>
    <scope>NUCLEOTIDE SEQUENCE [LARGE SCALE GENOMIC DNA]</scope>
    <source>
        <strain evidence="3">28-4</strain>
    </source>
</reference>
<dbReference type="Proteomes" id="UP000218334">
    <property type="component" value="Unassembled WGS sequence"/>
</dbReference>
<sequence>MLQQNTGLVVSGLRALGFLLCTTFPGSDIDLYVNFKHFHIIVLFMIMAGYGRGHLLGGNVHKPRSHGGAALFLPSTTYNANDELKVQIILLMETLMDIILGFHSTLAVPMNIVAHDIAVSLYPKATFGLRINCAKFDDRHAAVTGRSKYTRHGWNLFLDNSAAAVTRLESVHTYTKAMRDTSERNVLSAGNELP</sequence>
<evidence type="ECO:0000313" key="2">
    <source>
        <dbReference type="EMBL" id="PBK58769.1"/>
    </source>
</evidence>
<feature type="transmembrane region" description="Helical" evidence="1">
    <location>
        <begin position="37"/>
        <end position="55"/>
    </location>
</feature>
<keyword evidence="3" id="KW-1185">Reference proteome</keyword>
<proteinExistence type="predicted"/>
<dbReference type="STRING" id="1076256.A0A2H3AIG8"/>
<feature type="transmembrane region" description="Helical" evidence="1">
    <location>
        <begin position="7"/>
        <end position="25"/>
    </location>
</feature>
<organism evidence="2 3">
    <name type="scientific">Armillaria solidipes</name>
    <dbReference type="NCBI Taxonomy" id="1076256"/>
    <lineage>
        <taxon>Eukaryota</taxon>
        <taxon>Fungi</taxon>
        <taxon>Dikarya</taxon>
        <taxon>Basidiomycota</taxon>
        <taxon>Agaricomycotina</taxon>
        <taxon>Agaricomycetes</taxon>
        <taxon>Agaricomycetidae</taxon>
        <taxon>Agaricales</taxon>
        <taxon>Marasmiineae</taxon>
        <taxon>Physalacriaceae</taxon>
        <taxon>Armillaria</taxon>
    </lineage>
</organism>
<name>A0A2H3AIG8_9AGAR</name>